<accession>A0ABV5JLF6</accession>
<evidence type="ECO:0000256" key="5">
    <source>
        <dbReference type="SAM" id="SignalP"/>
    </source>
</evidence>
<dbReference type="InterPro" id="IPR009056">
    <property type="entry name" value="Cyt_c-like_dom"/>
</dbReference>
<evidence type="ECO:0000313" key="8">
    <source>
        <dbReference type="Proteomes" id="UP001589683"/>
    </source>
</evidence>
<evidence type="ECO:0000256" key="1">
    <source>
        <dbReference type="ARBA" id="ARBA00022617"/>
    </source>
</evidence>
<keyword evidence="3 4" id="KW-0408">Iron</keyword>
<dbReference type="Gene3D" id="1.10.760.10">
    <property type="entry name" value="Cytochrome c-like domain"/>
    <property type="match status" value="1"/>
</dbReference>
<evidence type="ECO:0000313" key="7">
    <source>
        <dbReference type="EMBL" id="MFB9233523.1"/>
    </source>
</evidence>
<protein>
    <submittedName>
        <fullName evidence="7">C-type cytochrome</fullName>
    </submittedName>
</protein>
<dbReference type="Proteomes" id="UP001589683">
    <property type="component" value="Unassembled WGS sequence"/>
</dbReference>
<feature type="chain" id="PRO_5045612053" evidence="5">
    <location>
        <begin position="25"/>
        <end position="141"/>
    </location>
</feature>
<evidence type="ECO:0000256" key="3">
    <source>
        <dbReference type="ARBA" id="ARBA00023004"/>
    </source>
</evidence>
<dbReference type="SUPFAM" id="SSF46626">
    <property type="entry name" value="Cytochrome c"/>
    <property type="match status" value="1"/>
</dbReference>
<keyword evidence="2 4" id="KW-0479">Metal-binding</keyword>
<dbReference type="Pfam" id="PF00034">
    <property type="entry name" value="Cytochrom_C"/>
    <property type="match status" value="1"/>
</dbReference>
<keyword evidence="5" id="KW-0732">Signal</keyword>
<dbReference type="EMBL" id="JBHMEA010000049">
    <property type="protein sequence ID" value="MFB9233523.1"/>
    <property type="molecule type" value="Genomic_DNA"/>
</dbReference>
<feature type="signal peptide" evidence="5">
    <location>
        <begin position="1"/>
        <end position="24"/>
    </location>
</feature>
<keyword evidence="8" id="KW-1185">Reference proteome</keyword>
<gene>
    <name evidence="7" type="ORF">ACFFUT_17145</name>
</gene>
<reference evidence="7 8" key="1">
    <citation type="submission" date="2024-09" db="EMBL/GenBank/DDBJ databases">
        <authorList>
            <person name="Sun Q."/>
            <person name="Mori K."/>
        </authorList>
    </citation>
    <scope>NUCLEOTIDE SEQUENCE [LARGE SCALE GENOMIC DNA]</scope>
    <source>
        <strain evidence="7 8">CECT 8726</strain>
    </source>
</reference>
<name>A0ABV5JLF6_9RHOB</name>
<sequence length="141" mass="14906">MIHHAKSILSAMALIIAIPSASVAQEIGKDSFIANCAVCHGVNGKGNGPIVDLLKSAPSDLTRISERNGGQFPIKRVYEVIADADQSRGHGTSEMPIWGNRFNADTIAQEGEYGTGGSGVPTAQSRVLELVFFLATIQEPT</sequence>
<proteinExistence type="predicted"/>
<organism evidence="7 8">
    <name type="scientific">Pseudohalocynthiibacter aestuariivivens</name>
    <dbReference type="NCBI Taxonomy" id="1591409"/>
    <lineage>
        <taxon>Bacteria</taxon>
        <taxon>Pseudomonadati</taxon>
        <taxon>Pseudomonadota</taxon>
        <taxon>Alphaproteobacteria</taxon>
        <taxon>Rhodobacterales</taxon>
        <taxon>Paracoccaceae</taxon>
        <taxon>Pseudohalocynthiibacter</taxon>
    </lineage>
</organism>
<feature type="domain" description="Cytochrome c" evidence="6">
    <location>
        <begin position="23"/>
        <end position="118"/>
    </location>
</feature>
<evidence type="ECO:0000256" key="4">
    <source>
        <dbReference type="PROSITE-ProRule" id="PRU00433"/>
    </source>
</evidence>
<keyword evidence="1 4" id="KW-0349">Heme</keyword>
<dbReference type="InterPro" id="IPR036909">
    <property type="entry name" value="Cyt_c-like_dom_sf"/>
</dbReference>
<evidence type="ECO:0000256" key="2">
    <source>
        <dbReference type="ARBA" id="ARBA00022723"/>
    </source>
</evidence>
<comment type="caution">
    <text evidence="7">The sequence shown here is derived from an EMBL/GenBank/DDBJ whole genome shotgun (WGS) entry which is preliminary data.</text>
</comment>
<evidence type="ECO:0000259" key="6">
    <source>
        <dbReference type="PROSITE" id="PS51007"/>
    </source>
</evidence>
<dbReference type="RefSeq" id="WP_213888428.1">
    <property type="nucleotide sequence ID" value="NZ_JAGFNU010000003.1"/>
</dbReference>
<dbReference type="PROSITE" id="PS51007">
    <property type="entry name" value="CYTC"/>
    <property type="match status" value="1"/>
</dbReference>